<dbReference type="OrthoDB" id="7782105at2"/>
<dbReference type="Gene3D" id="3.30.70.1060">
    <property type="entry name" value="Dimeric alpha+beta barrel"/>
    <property type="match status" value="1"/>
</dbReference>
<reference evidence="3 4" key="1">
    <citation type="submission" date="2019-03" db="EMBL/GenBank/DDBJ databases">
        <title>Dyadobacter AR-3-6 sp. nov., isolated from arctic soil.</title>
        <authorList>
            <person name="Chaudhary D.K."/>
        </authorList>
    </citation>
    <scope>NUCLEOTIDE SEQUENCE [LARGE SCALE GENOMIC DNA]</scope>
    <source>
        <strain evidence="3 4">AR-3-6</strain>
    </source>
</reference>
<dbReference type="AlphaFoldDB" id="A0A4R5DUU8"/>
<dbReference type="InterPro" id="IPR005545">
    <property type="entry name" value="YCII"/>
</dbReference>
<evidence type="ECO:0000256" key="1">
    <source>
        <dbReference type="ARBA" id="ARBA00007689"/>
    </source>
</evidence>
<dbReference type="SUPFAM" id="SSF54909">
    <property type="entry name" value="Dimeric alpha+beta barrel"/>
    <property type="match status" value="1"/>
</dbReference>
<keyword evidence="4" id="KW-1185">Reference proteome</keyword>
<dbReference type="Pfam" id="PF03795">
    <property type="entry name" value="YCII"/>
    <property type="match status" value="1"/>
</dbReference>
<evidence type="ECO:0000313" key="4">
    <source>
        <dbReference type="Proteomes" id="UP000294850"/>
    </source>
</evidence>
<organism evidence="3 4">
    <name type="scientific">Dyadobacter psychrotolerans</name>
    <dbReference type="NCBI Taxonomy" id="2541721"/>
    <lineage>
        <taxon>Bacteria</taxon>
        <taxon>Pseudomonadati</taxon>
        <taxon>Bacteroidota</taxon>
        <taxon>Cytophagia</taxon>
        <taxon>Cytophagales</taxon>
        <taxon>Spirosomataceae</taxon>
        <taxon>Dyadobacter</taxon>
    </lineage>
</organism>
<protein>
    <recommendedName>
        <fullName evidence="2">YCII-related domain-containing protein</fullName>
    </recommendedName>
</protein>
<dbReference type="Proteomes" id="UP000294850">
    <property type="component" value="Unassembled WGS sequence"/>
</dbReference>
<evidence type="ECO:0000259" key="2">
    <source>
        <dbReference type="Pfam" id="PF03795"/>
    </source>
</evidence>
<dbReference type="RefSeq" id="WP_131957433.1">
    <property type="nucleotide sequence ID" value="NZ_SMFL01000002.1"/>
</dbReference>
<feature type="domain" description="YCII-related" evidence="2">
    <location>
        <begin position="14"/>
        <end position="113"/>
    </location>
</feature>
<evidence type="ECO:0000313" key="3">
    <source>
        <dbReference type="EMBL" id="TDE17567.1"/>
    </source>
</evidence>
<dbReference type="EMBL" id="SMFL01000002">
    <property type="protein sequence ID" value="TDE17567.1"/>
    <property type="molecule type" value="Genomic_DNA"/>
</dbReference>
<comment type="similarity">
    <text evidence="1">Belongs to the YciI family.</text>
</comment>
<sequence>MEKFLLLIREDIKKEGETSEEDFHAGIQAMTRWVEELAESGNYLSGEPLQTVGRYVGKDFILSDGPFIEAKEVISGYVFIQAENINQAASIAQSCPEVTSGNIIIEVRPIIEMEDE</sequence>
<comment type="caution">
    <text evidence="3">The sequence shown here is derived from an EMBL/GenBank/DDBJ whole genome shotgun (WGS) entry which is preliminary data.</text>
</comment>
<accession>A0A4R5DUU8</accession>
<gene>
    <name evidence="3" type="ORF">E0F88_06660</name>
</gene>
<name>A0A4R5DUU8_9BACT</name>
<dbReference type="PANTHER" id="PTHR35174">
    <property type="entry name" value="BLL7171 PROTEIN-RELATED"/>
    <property type="match status" value="1"/>
</dbReference>
<dbReference type="InterPro" id="IPR011008">
    <property type="entry name" value="Dimeric_a/b-barrel"/>
</dbReference>
<proteinExistence type="inferred from homology"/>